<dbReference type="PANTHER" id="PTHR42792">
    <property type="entry name" value="FLAGELLIN"/>
    <property type="match status" value="1"/>
</dbReference>
<evidence type="ECO:0000256" key="2">
    <source>
        <dbReference type="ARBA" id="ARBA00004613"/>
    </source>
</evidence>
<name>A0ABX7QMR5_9GAMM</name>
<evidence type="ECO:0000256" key="4">
    <source>
        <dbReference type="ARBA" id="ARBA00022525"/>
    </source>
</evidence>
<dbReference type="InterPro" id="IPR001029">
    <property type="entry name" value="Flagellin_N"/>
</dbReference>
<evidence type="ECO:0000259" key="6">
    <source>
        <dbReference type="Pfam" id="PF00669"/>
    </source>
</evidence>
<dbReference type="Pfam" id="PF00700">
    <property type="entry name" value="Flagellin_C"/>
    <property type="match status" value="1"/>
</dbReference>
<dbReference type="PANTHER" id="PTHR42792:SF1">
    <property type="entry name" value="FLAGELLAR HOOK-ASSOCIATED PROTEIN 3"/>
    <property type="match status" value="1"/>
</dbReference>
<dbReference type="Gene3D" id="1.20.1330.10">
    <property type="entry name" value="f41 fragment of flagellin, N-terminal domain"/>
    <property type="match status" value="2"/>
</dbReference>
<accession>A0ABX7QMR5</accession>
<evidence type="ECO:0000256" key="3">
    <source>
        <dbReference type="ARBA" id="ARBA00005709"/>
    </source>
</evidence>
<evidence type="ECO:0000259" key="7">
    <source>
        <dbReference type="Pfam" id="PF00700"/>
    </source>
</evidence>
<feature type="domain" description="Flagellin N-terminal" evidence="6">
    <location>
        <begin position="3"/>
        <end position="140"/>
    </location>
</feature>
<dbReference type="NCBIfam" id="TIGR02550">
    <property type="entry name" value="flagell_flgL"/>
    <property type="match status" value="1"/>
</dbReference>
<dbReference type="EMBL" id="CP071503">
    <property type="protein sequence ID" value="QSX32733.1"/>
    <property type="molecule type" value="Genomic_DNA"/>
</dbReference>
<dbReference type="RefSeq" id="WP_207353973.1">
    <property type="nucleotide sequence ID" value="NZ_CP071503.1"/>
</dbReference>
<dbReference type="InterPro" id="IPR013384">
    <property type="entry name" value="Flagell_FlgL"/>
</dbReference>
<keyword evidence="9" id="KW-1185">Reference proteome</keyword>
<evidence type="ECO:0000256" key="1">
    <source>
        <dbReference type="ARBA" id="ARBA00004365"/>
    </source>
</evidence>
<dbReference type="SUPFAM" id="SSF64518">
    <property type="entry name" value="Phase 1 flagellin"/>
    <property type="match status" value="1"/>
</dbReference>
<keyword evidence="8" id="KW-0966">Cell projection</keyword>
<sequence>MRISTAQLYNQSISSINKHQSSSNALMDQISSGKRVNTAGDDPVASIGIDNLSQQNTLIDQYLKNIDYATNHLALAESQLGDADTLTMSIRDNMLAALNGSYSESERQSLADEMQHGLDALLALANYRDGDGHYLFSGTLTEQQPFAFDNSGNIVYSGNDDTRQALVAAGVAIATNLPGDTAFMAAPNAMGDFSVNYSANQTGDFVVSAAEISDSAAYAAAPVGDYTISFTDDGAGGLNYQVSQGGAPLAAPAAFDPTNSIIFNGISMSFDGEPANGDSLTITEQANTNIFDTIQQAINLFTSGNDLQTPAGQSELAQLLNNFDSSVEQMRDARSVAGNALNSLDRITDNHQNLKLANSSALSTLEDLDFAEAISEFEKQQVALNASSQLFGRLSSFNLFDYI</sequence>
<gene>
    <name evidence="8" type="primary">flgL</name>
    <name evidence="8" type="ORF">JYB87_13385</name>
</gene>
<keyword evidence="8" id="KW-0282">Flagellum</keyword>
<organism evidence="8 9">
    <name type="scientific">Shewanella avicenniae</name>
    <dbReference type="NCBI Taxonomy" id="2814294"/>
    <lineage>
        <taxon>Bacteria</taxon>
        <taxon>Pseudomonadati</taxon>
        <taxon>Pseudomonadota</taxon>
        <taxon>Gammaproteobacteria</taxon>
        <taxon>Alteromonadales</taxon>
        <taxon>Shewanellaceae</taxon>
        <taxon>Shewanella</taxon>
    </lineage>
</organism>
<feature type="domain" description="Flagellin C-terminal" evidence="7">
    <location>
        <begin position="321"/>
        <end position="402"/>
    </location>
</feature>
<keyword evidence="4" id="KW-0964">Secreted</keyword>
<keyword evidence="5" id="KW-0975">Bacterial flagellum</keyword>
<reference evidence="8 9" key="1">
    <citation type="submission" date="2021-03" db="EMBL/GenBank/DDBJ databases">
        <title>Novel species identification of genus Shewanella.</title>
        <authorList>
            <person name="Liu G."/>
            <person name="Zhang Q."/>
        </authorList>
    </citation>
    <scope>NUCLEOTIDE SEQUENCE [LARGE SCALE GENOMIC DNA]</scope>
    <source>
        <strain evidence="8 9">FJAT-51800</strain>
    </source>
</reference>
<protein>
    <submittedName>
        <fullName evidence="8">Flagellar hook-associated protein FlgL</fullName>
    </submittedName>
</protein>
<dbReference type="Pfam" id="PF00669">
    <property type="entry name" value="Flagellin_N"/>
    <property type="match status" value="1"/>
</dbReference>
<proteinExistence type="inferred from homology"/>
<keyword evidence="8" id="KW-0969">Cilium</keyword>
<comment type="similarity">
    <text evidence="3">Belongs to the bacterial flagellin family.</text>
</comment>
<evidence type="ECO:0000313" key="8">
    <source>
        <dbReference type="EMBL" id="QSX32733.1"/>
    </source>
</evidence>
<comment type="subcellular location">
    <subcellularLocation>
        <location evidence="1">Bacterial flagellum</location>
    </subcellularLocation>
    <subcellularLocation>
        <location evidence="2">Secreted</location>
    </subcellularLocation>
</comment>
<dbReference type="InterPro" id="IPR001492">
    <property type="entry name" value="Flagellin"/>
</dbReference>
<evidence type="ECO:0000313" key="9">
    <source>
        <dbReference type="Proteomes" id="UP000662770"/>
    </source>
</evidence>
<dbReference type="InterPro" id="IPR046358">
    <property type="entry name" value="Flagellin_C"/>
</dbReference>
<dbReference type="Proteomes" id="UP000662770">
    <property type="component" value="Chromosome"/>
</dbReference>
<evidence type="ECO:0000256" key="5">
    <source>
        <dbReference type="ARBA" id="ARBA00023143"/>
    </source>
</evidence>